<evidence type="ECO:0000259" key="1">
    <source>
        <dbReference type="PROSITE" id="PS50930"/>
    </source>
</evidence>
<dbReference type="AlphaFoldDB" id="A0A316E993"/>
<sequence length="115" mass="13462">MQVFKNKRDNLLIIDQKKKKTLDISQIIMLRGFVNYTCFYLQNGKQSVSARTLKHYEGLLNDKGFIRIHRGFLVNQKCILKHNVATSQLILVEGHEAEISRRRKNEYLKGLENLS</sequence>
<evidence type="ECO:0000313" key="2">
    <source>
        <dbReference type="EMBL" id="PWK27328.1"/>
    </source>
</evidence>
<name>A0A316E993_9BACT</name>
<evidence type="ECO:0000313" key="3">
    <source>
        <dbReference type="Proteomes" id="UP000245489"/>
    </source>
</evidence>
<comment type="caution">
    <text evidence="2">The sequence shown here is derived from an EMBL/GenBank/DDBJ whole genome shotgun (WGS) entry which is preliminary data.</text>
</comment>
<keyword evidence="3" id="KW-1185">Reference proteome</keyword>
<dbReference type="RefSeq" id="WP_109742406.1">
    <property type="nucleotide sequence ID" value="NZ_QGGO01000007.1"/>
</dbReference>
<dbReference type="Gene3D" id="2.40.50.1020">
    <property type="entry name" value="LytTr DNA-binding domain"/>
    <property type="match status" value="1"/>
</dbReference>
<dbReference type="InterPro" id="IPR007492">
    <property type="entry name" value="LytTR_DNA-bd_dom"/>
</dbReference>
<dbReference type="GO" id="GO:0003677">
    <property type="term" value="F:DNA binding"/>
    <property type="evidence" value="ECO:0007669"/>
    <property type="project" value="InterPro"/>
</dbReference>
<dbReference type="Pfam" id="PF04397">
    <property type="entry name" value="LytTR"/>
    <property type="match status" value="1"/>
</dbReference>
<protein>
    <submittedName>
        <fullName evidence="2">Two-component system LytT family response regulator</fullName>
    </submittedName>
</protein>
<dbReference type="EMBL" id="QGGO01000007">
    <property type="protein sequence ID" value="PWK27328.1"/>
    <property type="molecule type" value="Genomic_DNA"/>
</dbReference>
<feature type="domain" description="HTH LytTR-type" evidence="1">
    <location>
        <begin position="11"/>
        <end position="115"/>
    </location>
</feature>
<gene>
    <name evidence="2" type="ORF">LV89_01641</name>
</gene>
<organism evidence="2 3">
    <name type="scientific">Arcicella aurantiaca</name>
    <dbReference type="NCBI Taxonomy" id="591202"/>
    <lineage>
        <taxon>Bacteria</taxon>
        <taxon>Pseudomonadati</taxon>
        <taxon>Bacteroidota</taxon>
        <taxon>Cytophagia</taxon>
        <taxon>Cytophagales</taxon>
        <taxon>Flectobacillaceae</taxon>
        <taxon>Arcicella</taxon>
    </lineage>
</organism>
<dbReference type="OrthoDB" id="961324at2"/>
<reference evidence="2 3" key="1">
    <citation type="submission" date="2018-05" db="EMBL/GenBank/DDBJ databases">
        <title>Genomic Encyclopedia of Archaeal and Bacterial Type Strains, Phase II (KMG-II): from individual species to whole genera.</title>
        <authorList>
            <person name="Goeker M."/>
        </authorList>
    </citation>
    <scope>NUCLEOTIDE SEQUENCE [LARGE SCALE GENOMIC DNA]</scope>
    <source>
        <strain evidence="2 3">DSM 22214</strain>
    </source>
</reference>
<dbReference type="Proteomes" id="UP000245489">
    <property type="component" value="Unassembled WGS sequence"/>
</dbReference>
<dbReference type="SMART" id="SM00850">
    <property type="entry name" value="LytTR"/>
    <property type="match status" value="1"/>
</dbReference>
<dbReference type="PROSITE" id="PS50930">
    <property type="entry name" value="HTH_LYTTR"/>
    <property type="match status" value="1"/>
</dbReference>
<proteinExistence type="predicted"/>
<accession>A0A316E993</accession>